<accession>A0AAU8B4B0</accession>
<dbReference type="Pfam" id="PF01844">
    <property type="entry name" value="HNH"/>
    <property type="match status" value="1"/>
</dbReference>
<feature type="domain" description="HNH nuclease" evidence="1">
    <location>
        <begin position="9"/>
        <end position="69"/>
    </location>
</feature>
<keyword evidence="2" id="KW-0540">Nuclease</keyword>
<keyword evidence="2" id="KW-0378">Hydrolase</keyword>
<dbReference type="GO" id="GO:0003676">
    <property type="term" value="F:nucleic acid binding"/>
    <property type="evidence" value="ECO:0007669"/>
    <property type="project" value="InterPro"/>
</dbReference>
<dbReference type="GO" id="GO:0008270">
    <property type="term" value="F:zinc ion binding"/>
    <property type="evidence" value="ECO:0007669"/>
    <property type="project" value="InterPro"/>
</dbReference>
<dbReference type="EMBL" id="PP511597">
    <property type="protein sequence ID" value="XCD05770.1"/>
    <property type="molecule type" value="Genomic_DNA"/>
</dbReference>
<dbReference type="SMART" id="SM00507">
    <property type="entry name" value="HNHc"/>
    <property type="match status" value="1"/>
</dbReference>
<evidence type="ECO:0000313" key="2">
    <source>
        <dbReference type="EMBL" id="XCD05770.1"/>
    </source>
</evidence>
<dbReference type="InterPro" id="IPR003615">
    <property type="entry name" value="HNH_nuc"/>
</dbReference>
<proteinExistence type="predicted"/>
<dbReference type="InterPro" id="IPR002711">
    <property type="entry name" value="HNH"/>
</dbReference>
<keyword evidence="2" id="KW-0255">Endonuclease</keyword>
<protein>
    <submittedName>
        <fullName evidence="2">Endonuclease</fullName>
    </submittedName>
</protein>
<dbReference type="CDD" id="cd00085">
    <property type="entry name" value="HNHc"/>
    <property type="match status" value="1"/>
</dbReference>
<name>A0AAU8B4B0_9CAUD</name>
<reference evidence="2" key="1">
    <citation type="submission" date="2024-03" db="EMBL/GenBank/DDBJ databases">
        <title>Diverse circular DNA viruses in blood, oral, and fecal samples of captive lemurs.</title>
        <authorList>
            <person name="Paietta E.N."/>
            <person name="Kraberger S."/>
            <person name="Lund M.C."/>
            <person name="Custer J.M."/>
            <person name="Vargas K.M."/>
            <person name="Ehmke E.E."/>
            <person name="Yoder A.D."/>
            <person name="Varsani A."/>
        </authorList>
    </citation>
    <scope>NUCLEOTIDE SEQUENCE</scope>
    <source>
        <strain evidence="2">Duke_24SF_91</strain>
    </source>
</reference>
<dbReference type="Gene3D" id="1.10.30.50">
    <property type="match status" value="1"/>
</dbReference>
<sequence length="87" mass="9820">MTRNTQIRDRHRAHIARGKPPCAICGQPIDYTLKWPDLWCFVVDHIVPVIKDGADVLGNKQAAHNHCNRQKSDRLAAPIIRRSGSLT</sequence>
<organism evidence="2">
    <name type="scientific">Dulem virus 32</name>
    <dbReference type="NCBI Taxonomy" id="3145750"/>
    <lineage>
        <taxon>Viruses</taxon>
        <taxon>Duplodnaviria</taxon>
        <taxon>Heunggongvirae</taxon>
        <taxon>Uroviricota</taxon>
        <taxon>Caudoviricetes</taxon>
    </lineage>
</organism>
<evidence type="ECO:0000259" key="1">
    <source>
        <dbReference type="SMART" id="SM00507"/>
    </source>
</evidence>
<dbReference type="GO" id="GO:0004519">
    <property type="term" value="F:endonuclease activity"/>
    <property type="evidence" value="ECO:0007669"/>
    <property type="project" value="UniProtKB-KW"/>
</dbReference>